<dbReference type="GO" id="GO:0006436">
    <property type="term" value="P:tryptophanyl-tRNA aminoacylation"/>
    <property type="evidence" value="ECO:0007669"/>
    <property type="project" value="TreeGrafter"/>
</dbReference>
<dbReference type="VEuPathDB" id="FungiDB:H257_02066"/>
<dbReference type="EMBL" id="QUTC01007479">
    <property type="protein sequence ID" value="RHY47570.1"/>
    <property type="molecule type" value="Genomic_DNA"/>
</dbReference>
<dbReference type="PANTHER" id="PTHR43766">
    <property type="entry name" value="TRYPTOPHAN--TRNA LIGASE, MITOCHONDRIAL"/>
    <property type="match status" value="1"/>
</dbReference>
<dbReference type="GO" id="GO:0005739">
    <property type="term" value="C:mitochondrion"/>
    <property type="evidence" value="ECO:0007669"/>
    <property type="project" value="TreeGrafter"/>
</dbReference>
<comment type="caution">
    <text evidence="1">The sequence shown here is derived from an EMBL/GenBank/DDBJ whole genome shotgun (WGS) entry which is preliminary data.</text>
</comment>
<evidence type="ECO:0000313" key="1">
    <source>
        <dbReference type="EMBL" id="RHY47570.1"/>
    </source>
</evidence>
<organism evidence="1 2">
    <name type="scientific">Aphanomyces astaci</name>
    <name type="common">Crayfish plague agent</name>
    <dbReference type="NCBI Taxonomy" id="112090"/>
    <lineage>
        <taxon>Eukaryota</taxon>
        <taxon>Sar</taxon>
        <taxon>Stramenopiles</taxon>
        <taxon>Oomycota</taxon>
        <taxon>Saprolegniomycetes</taxon>
        <taxon>Saprolegniales</taxon>
        <taxon>Verrucalvaceae</taxon>
        <taxon>Aphanomyces</taxon>
    </lineage>
</organism>
<dbReference type="PANTHER" id="PTHR43766:SF1">
    <property type="entry name" value="TRYPTOPHAN--TRNA LIGASE, MITOCHONDRIAL"/>
    <property type="match status" value="1"/>
</dbReference>
<protein>
    <submittedName>
        <fullName evidence="1">Uncharacterized protein</fullName>
    </submittedName>
</protein>
<dbReference type="Proteomes" id="UP000265716">
    <property type="component" value="Unassembled WGS sequence"/>
</dbReference>
<sequence>MIGSKPTCFRNPFPNEVTKLGVVATFLISVADDPNDALVRIMSLRDPTQKMSKSDISTQSRIDLTDAIPGISYDKAGRPGVSNLMSILSAVTGHSVDDIQGQYGVHIAYVYPHRNH</sequence>
<evidence type="ECO:0000313" key="2">
    <source>
        <dbReference type="Proteomes" id="UP000265716"/>
    </source>
</evidence>
<reference evidence="1 2" key="1">
    <citation type="submission" date="2018-08" db="EMBL/GenBank/DDBJ databases">
        <title>Aphanomyces genome sequencing and annotation.</title>
        <authorList>
            <person name="Minardi D."/>
            <person name="Oidtmann B."/>
            <person name="Van Der Giezen M."/>
            <person name="Studholme D.J."/>
        </authorList>
    </citation>
    <scope>NUCLEOTIDE SEQUENCE [LARGE SCALE GENOMIC DNA]</scope>
    <source>
        <strain evidence="1 2">SA</strain>
    </source>
</reference>
<gene>
    <name evidence="1" type="ORF">DYB38_004993</name>
</gene>
<dbReference type="AlphaFoldDB" id="A0A397CJ84"/>
<proteinExistence type="predicted"/>
<dbReference type="Gene3D" id="1.10.240.10">
    <property type="entry name" value="Tyrosyl-Transfer RNA Synthetase"/>
    <property type="match status" value="2"/>
</dbReference>
<dbReference type="InterPro" id="IPR050203">
    <property type="entry name" value="Trp-tRNA_synthetase"/>
</dbReference>
<name>A0A397CJ84_APHAT</name>
<dbReference type="GO" id="GO:0004830">
    <property type="term" value="F:tryptophan-tRNA ligase activity"/>
    <property type="evidence" value="ECO:0007669"/>
    <property type="project" value="TreeGrafter"/>
</dbReference>
<dbReference type="SUPFAM" id="SSF52374">
    <property type="entry name" value="Nucleotidylyl transferase"/>
    <property type="match status" value="1"/>
</dbReference>
<accession>A0A397CJ84</accession>